<gene>
    <name evidence="1" type="ORF">IFM89_034156</name>
</gene>
<sequence>MQTRTDERWDSSYFYEEINGINSIMDPIHTTRRKPQHLVCKQEIEFNNVNFFHCDPFVQLPQLESPSPPLIKHPILVSLLSENYKEDDEAIKDATDTRKVTDWRALDKFVASQLSPEEDRNKSEGISNFGTQYNTDTGWLLSDSSRDKYDGLLSLGSDADIGICI</sequence>
<name>A0A835LXK5_9MAGN</name>
<comment type="caution">
    <text evidence="1">The sequence shown here is derived from an EMBL/GenBank/DDBJ whole genome shotgun (WGS) entry which is preliminary data.</text>
</comment>
<keyword evidence="2" id="KW-1185">Reference proteome</keyword>
<reference evidence="1 2" key="1">
    <citation type="submission" date="2020-10" db="EMBL/GenBank/DDBJ databases">
        <title>The Coptis chinensis genome and diversification of protoberbering-type alkaloids.</title>
        <authorList>
            <person name="Wang B."/>
            <person name="Shu S."/>
            <person name="Song C."/>
            <person name="Liu Y."/>
        </authorList>
    </citation>
    <scope>NUCLEOTIDE SEQUENCE [LARGE SCALE GENOMIC DNA]</scope>
    <source>
        <strain evidence="1">HL-2020</strain>
        <tissue evidence="1">Leaf</tissue>
    </source>
</reference>
<dbReference type="OrthoDB" id="592291at2759"/>
<proteinExistence type="predicted"/>
<accession>A0A835LXK5</accession>
<dbReference type="AlphaFoldDB" id="A0A835LXK5"/>
<protein>
    <submittedName>
        <fullName evidence="1">Uncharacterized protein</fullName>
    </submittedName>
</protein>
<dbReference type="Proteomes" id="UP000631114">
    <property type="component" value="Unassembled WGS sequence"/>
</dbReference>
<evidence type="ECO:0000313" key="1">
    <source>
        <dbReference type="EMBL" id="KAF9603146.1"/>
    </source>
</evidence>
<evidence type="ECO:0000313" key="2">
    <source>
        <dbReference type="Proteomes" id="UP000631114"/>
    </source>
</evidence>
<dbReference type="EMBL" id="JADFTS010000006">
    <property type="protein sequence ID" value="KAF9603146.1"/>
    <property type="molecule type" value="Genomic_DNA"/>
</dbReference>
<organism evidence="1 2">
    <name type="scientific">Coptis chinensis</name>
    <dbReference type="NCBI Taxonomy" id="261450"/>
    <lineage>
        <taxon>Eukaryota</taxon>
        <taxon>Viridiplantae</taxon>
        <taxon>Streptophyta</taxon>
        <taxon>Embryophyta</taxon>
        <taxon>Tracheophyta</taxon>
        <taxon>Spermatophyta</taxon>
        <taxon>Magnoliopsida</taxon>
        <taxon>Ranunculales</taxon>
        <taxon>Ranunculaceae</taxon>
        <taxon>Coptidoideae</taxon>
        <taxon>Coptis</taxon>
    </lineage>
</organism>